<dbReference type="Gene3D" id="1.10.510.10">
    <property type="entry name" value="Transferase(Phosphotransferase) domain 1"/>
    <property type="match status" value="2"/>
</dbReference>
<dbReference type="GO" id="GO:0005737">
    <property type="term" value="C:cytoplasm"/>
    <property type="evidence" value="ECO:0007669"/>
    <property type="project" value="TreeGrafter"/>
</dbReference>
<dbReference type="Proteomes" id="UP000428333">
    <property type="component" value="Linkage Group LG06"/>
</dbReference>
<dbReference type="GO" id="GO:0035556">
    <property type="term" value="P:intracellular signal transduction"/>
    <property type="evidence" value="ECO:0007669"/>
    <property type="project" value="TreeGrafter"/>
</dbReference>
<dbReference type="SUPFAM" id="SSF56112">
    <property type="entry name" value="Protein kinase-like (PK-like)"/>
    <property type="match status" value="1"/>
</dbReference>
<dbReference type="PROSITE" id="PS50011">
    <property type="entry name" value="PROTEIN_KINASE_DOM"/>
    <property type="match status" value="1"/>
</dbReference>
<keyword evidence="5" id="KW-0067">ATP-binding</keyword>
<feature type="non-terminal residue" evidence="7">
    <location>
        <position position="1"/>
    </location>
</feature>
<evidence type="ECO:0000259" key="6">
    <source>
        <dbReference type="PROSITE" id="PS50011"/>
    </source>
</evidence>
<keyword evidence="4" id="KW-0418">Kinase</keyword>
<sequence>MVVHRDLKPENLLLHSRGNVQIDDFGLSNVMRDVHFLKTICGSPNYAAPEGGVYTLPSHLSHGARDLILRMLVVDPMKQITIPEIRQHLWMAKRLNPFKNINSNTKNWAAKVKVLEKWNPRSGQHSPYADRQATIDILAAVAQVHTPKVLNKPGNPKAQEIIIINQESFTVKSSDTVAAHTLKTCLVAGSMTATMFENHAEEYFLVDGKTLMKYAADVTFNSTS</sequence>
<name>A0A6A4LSK2_9ERIC</name>
<comment type="caution">
    <text evidence="7">The sequence shown here is derived from an EMBL/GenBank/DDBJ whole genome shotgun (WGS) entry which is preliminary data.</text>
</comment>
<reference evidence="7 8" key="1">
    <citation type="journal article" date="2019" name="Genome Biol. Evol.">
        <title>The Rhododendron genome and chromosomal organization provide insight into shared whole-genome duplications across the heath family (Ericaceae).</title>
        <authorList>
            <person name="Soza V.L."/>
            <person name="Lindsley D."/>
            <person name="Waalkes A."/>
            <person name="Ramage E."/>
            <person name="Patwardhan R.P."/>
            <person name="Burton J.N."/>
            <person name="Adey A."/>
            <person name="Kumar A."/>
            <person name="Qiu R."/>
            <person name="Shendure J."/>
            <person name="Hall B."/>
        </authorList>
    </citation>
    <scope>NUCLEOTIDE SEQUENCE [LARGE SCALE GENOMIC DNA]</scope>
    <source>
        <strain evidence="7">RSF 1966-606</strain>
    </source>
</reference>
<gene>
    <name evidence="7" type="ORF">C3L33_10602</name>
</gene>
<keyword evidence="3" id="KW-0547">Nucleotide-binding</keyword>
<dbReference type="GO" id="GO:0005524">
    <property type="term" value="F:ATP binding"/>
    <property type="evidence" value="ECO:0007669"/>
    <property type="project" value="UniProtKB-KW"/>
</dbReference>
<keyword evidence="1" id="KW-0723">Serine/threonine-protein kinase</keyword>
<evidence type="ECO:0000313" key="7">
    <source>
        <dbReference type="EMBL" id="KAE9457497.1"/>
    </source>
</evidence>
<dbReference type="AlphaFoldDB" id="A0A6A4LSK2"/>
<dbReference type="OrthoDB" id="1811026at2759"/>
<keyword evidence="8" id="KW-1185">Reference proteome</keyword>
<evidence type="ECO:0000313" key="8">
    <source>
        <dbReference type="Proteomes" id="UP000428333"/>
    </source>
</evidence>
<dbReference type="GO" id="GO:0004674">
    <property type="term" value="F:protein serine/threonine kinase activity"/>
    <property type="evidence" value="ECO:0007669"/>
    <property type="project" value="UniProtKB-KW"/>
</dbReference>
<evidence type="ECO:0000256" key="3">
    <source>
        <dbReference type="ARBA" id="ARBA00022741"/>
    </source>
</evidence>
<organism evidence="7 8">
    <name type="scientific">Rhododendron williamsianum</name>
    <dbReference type="NCBI Taxonomy" id="262921"/>
    <lineage>
        <taxon>Eukaryota</taxon>
        <taxon>Viridiplantae</taxon>
        <taxon>Streptophyta</taxon>
        <taxon>Embryophyta</taxon>
        <taxon>Tracheophyta</taxon>
        <taxon>Spermatophyta</taxon>
        <taxon>Magnoliopsida</taxon>
        <taxon>eudicotyledons</taxon>
        <taxon>Gunneridae</taxon>
        <taxon>Pentapetalae</taxon>
        <taxon>asterids</taxon>
        <taxon>Ericales</taxon>
        <taxon>Ericaceae</taxon>
        <taxon>Ericoideae</taxon>
        <taxon>Rhodoreae</taxon>
        <taxon>Rhododendron</taxon>
    </lineage>
</organism>
<dbReference type="PROSITE" id="PS00108">
    <property type="entry name" value="PROTEIN_KINASE_ST"/>
    <property type="match status" value="1"/>
</dbReference>
<keyword evidence="2" id="KW-0808">Transferase</keyword>
<dbReference type="InterPro" id="IPR011009">
    <property type="entry name" value="Kinase-like_dom_sf"/>
</dbReference>
<evidence type="ECO:0000256" key="1">
    <source>
        <dbReference type="ARBA" id="ARBA00022527"/>
    </source>
</evidence>
<dbReference type="InterPro" id="IPR008271">
    <property type="entry name" value="Ser/Thr_kinase_AS"/>
</dbReference>
<dbReference type="PANTHER" id="PTHR24346:SF82">
    <property type="entry name" value="KP78A-RELATED"/>
    <property type="match status" value="1"/>
</dbReference>
<evidence type="ECO:0000256" key="2">
    <source>
        <dbReference type="ARBA" id="ARBA00022679"/>
    </source>
</evidence>
<accession>A0A6A4LSK2</accession>
<dbReference type="PANTHER" id="PTHR24346">
    <property type="entry name" value="MAP/MICROTUBULE AFFINITY-REGULATING KINASE"/>
    <property type="match status" value="1"/>
</dbReference>
<dbReference type="InterPro" id="IPR000719">
    <property type="entry name" value="Prot_kinase_dom"/>
</dbReference>
<evidence type="ECO:0000256" key="5">
    <source>
        <dbReference type="ARBA" id="ARBA00022840"/>
    </source>
</evidence>
<feature type="domain" description="Protein kinase" evidence="6">
    <location>
        <begin position="1"/>
        <end position="224"/>
    </location>
</feature>
<proteinExistence type="predicted"/>
<dbReference type="Pfam" id="PF00069">
    <property type="entry name" value="Pkinase"/>
    <property type="match status" value="1"/>
</dbReference>
<dbReference type="EMBL" id="QEFC01001492">
    <property type="protein sequence ID" value="KAE9457497.1"/>
    <property type="molecule type" value="Genomic_DNA"/>
</dbReference>
<protein>
    <recommendedName>
        <fullName evidence="6">Protein kinase domain-containing protein</fullName>
    </recommendedName>
</protein>
<evidence type="ECO:0000256" key="4">
    <source>
        <dbReference type="ARBA" id="ARBA00022777"/>
    </source>
</evidence>